<feature type="compositionally biased region" description="Low complexity" evidence="1">
    <location>
        <begin position="255"/>
        <end position="265"/>
    </location>
</feature>
<sequence>MSDTVVILTALGLEYEAVRAYLGERDFVRHETGTVFEVGTLAGTAWRTALAEVGEGNDSAAVVTEQARQLFSPRALLFVGVAGALKDDLTLGDVVVATRVHSVHGGKDAPEGFLARPEGWAGSHELVQSAKHALRGQSWHTASAPGDTDGQRPPRVHFKPVAAGDVVLNSATSVLRQQLRTHYNDAVAIEMESAGMAHAAQIGRIEALTIRGISDMADGNKYAEADTEHQPRAAAHAAAAAVAVIRHLPPPQALSAPLSRAPLPSSDRDDLPGSLRSGRPLSLRHLLSCFAEAPLPLYVLSPAAISAVGIPELSADRVAVELSEFTVEPVTASGEPGEPRVPCIRVGAAAPMDSACETPDERARLCTYAGALLDHAVAAPPNDSGLPLLTPHVLALLWRRDGDPARSVTAARRVRDAYLARGRYEEGLPLAVQLVMSGQGDLKDDLALGQLHSGRGDFGEAEVVLRRVLATAEKDAAEHGLSLVGRTGPSMRDVLTNDAEGPFTRDLSQTQCDVLGFAARVQHALGNALYGLRRYPESERLLQAAVGLLWRTQGAEHPGRLLAQMHRAQAVARQHRWEEALGLVHDVIPWAGRLRLDQDSPETDALIRLAHAEVTAEIVASRQRGDRQRTRGVGMFPAPVVKWLGRTVTPTRPDRLTWTDVRSLCDDAIRACERAFGGAHPRTTEARAVRGRASEGMGG</sequence>
<dbReference type="Gene3D" id="3.40.50.1580">
    <property type="entry name" value="Nucleoside phosphorylase domain"/>
    <property type="match status" value="1"/>
</dbReference>
<dbReference type="InterPro" id="IPR000845">
    <property type="entry name" value="Nucleoside_phosphorylase_d"/>
</dbReference>
<dbReference type="PANTHER" id="PTHR46832">
    <property type="entry name" value="5'-METHYLTHIOADENOSINE/S-ADENOSYLHOMOCYSTEINE NUCLEOSIDASE"/>
    <property type="match status" value="1"/>
</dbReference>
<dbReference type="SUPFAM" id="SSF48452">
    <property type="entry name" value="TPR-like"/>
    <property type="match status" value="1"/>
</dbReference>
<dbReference type="PANTHER" id="PTHR46832:SF1">
    <property type="entry name" value="5'-METHYLTHIOADENOSINE_S-ADENOSYLHOMOCYSTEINE NUCLEOSIDASE"/>
    <property type="match status" value="1"/>
</dbReference>
<evidence type="ECO:0000313" key="4">
    <source>
        <dbReference type="Proteomes" id="UP001501576"/>
    </source>
</evidence>
<dbReference type="SUPFAM" id="SSF53167">
    <property type="entry name" value="Purine and uridine phosphorylases"/>
    <property type="match status" value="1"/>
</dbReference>
<reference evidence="4" key="1">
    <citation type="journal article" date="2019" name="Int. J. Syst. Evol. Microbiol.">
        <title>The Global Catalogue of Microorganisms (GCM) 10K type strain sequencing project: providing services to taxonomists for standard genome sequencing and annotation.</title>
        <authorList>
            <consortium name="The Broad Institute Genomics Platform"/>
            <consortium name="The Broad Institute Genome Sequencing Center for Infectious Disease"/>
            <person name="Wu L."/>
            <person name="Ma J."/>
        </authorList>
    </citation>
    <scope>NUCLEOTIDE SEQUENCE [LARGE SCALE GENOMIC DNA]</scope>
    <source>
        <strain evidence="4">JCM 5052</strain>
    </source>
</reference>
<protein>
    <recommendedName>
        <fullName evidence="2">Nucleoside phosphorylase domain-containing protein</fullName>
    </recommendedName>
</protein>
<feature type="region of interest" description="Disordered" evidence="1">
    <location>
        <begin position="255"/>
        <end position="275"/>
    </location>
</feature>
<comment type="caution">
    <text evidence="3">The sequence shown here is derived from an EMBL/GenBank/DDBJ whole genome shotgun (WGS) entry which is preliminary data.</text>
</comment>
<organism evidence="3 4">
    <name type="scientific">Streptomyces mordarskii</name>
    <dbReference type="NCBI Taxonomy" id="1226758"/>
    <lineage>
        <taxon>Bacteria</taxon>
        <taxon>Bacillati</taxon>
        <taxon>Actinomycetota</taxon>
        <taxon>Actinomycetes</taxon>
        <taxon>Kitasatosporales</taxon>
        <taxon>Streptomycetaceae</taxon>
        <taxon>Streptomyces</taxon>
    </lineage>
</organism>
<keyword evidence="4" id="KW-1185">Reference proteome</keyword>
<evidence type="ECO:0000313" key="3">
    <source>
        <dbReference type="EMBL" id="GAA0568179.1"/>
    </source>
</evidence>
<dbReference type="EMBL" id="BAAABZ010000084">
    <property type="protein sequence ID" value="GAA0568179.1"/>
    <property type="molecule type" value="Genomic_DNA"/>
</dbReference>
<dbReference type="Gene3D" id="1.25.40.10">
    <property type="entry name" value="Tetratricopeptide repeat domain"/>
    <property type="match status" value="1"/>
</dbReference>
<name>A0ABP3PIZ9_9ACTN</name>
<proteinExistence type="predicted"/>
<dbReference type="Pfam" id="PF13374">
    <property type="entry name" value="TPR_10"/>
    <property type="match status" value="1"/>
</dbReference>
<gene>
    <name evidence="3" type="ORF">GCM10010390_83700</name>
</gene>
<dbReference type="Pfam" id="PF01048">
    <property type="entry name" value="PNP_UDP_1"/>
    <property type="match status" value="1"/>
</dbReference>
<feature type="domain" description="Nucleoside phosphorylase" evidence="2">
    <location>
        <begin position="4"/>
        <end position="246"/>
    </location>
</feature>
<dbReference type="CDD" id="cd09008">
    <property type="entry name" value="MTAN"/>
    <property type="match status" value="1"/>
</dbReference>
<dbReference type="Proteomes" id="UP001501576">
    <property type="component" value="Unassembled WGS sequence"/>
</dbReference>
<evidence type="ECO:0000256" key="1">
    <source>
        <dbReference type="SAM" id="MobiDB-lite"/>
    </source>
</evidence>
<dbReference type="InterPro" id="IPR035994">
    <property type="entry name" value="Nucleoside_phosphorylase_sf"/>
</dbReference>
<dbReference type="InterPro" id="IPR011990">
    <property type="entry name" value="TPR-like_helical_dom_sf"/>
</dbReference>
<evidence type="ECO:0000259" key="2">
    <source>
        <dbReference type="Pfam" id="PF01048"/>
    </source>
</evidence>
<accession>A0ABP3PIZ9</accession>